<evidence type="ECO:0000313" key="1">
    <source>
        <dbReference type="EMBL" id="RHC51874.1"/>
    </source>
</evidence>
<protein>
    <submittedName>
        <fullName evidence="1">Uncharacterized protein</fullName>
    </submittedName>
</protein>
<comment type="caution">
    <text evidence="1">The sequence shown here is derived from an EMBL/GenBank/DDBJ whole genome shotgun (WGS) entry which is preliminary data.</text>
</comment>
<proteinExistence type="predicted"/>
<dbReference type="EMBL" id="QSHZ01000031">
    <property type="protein sequence ID" value="RHC51874.1"/>
    <property type="molecule type" value="Genomic_DNA"/>
</dbReference>
<organism evidence="1 2">
    <name type="scientific">Enterocloster bolteae</name>
    <dbReference type="NCBI Taxonomy" id="208479"/>
    <lineage>
        <taxon>Bacteria</taxon>
        <taxon>Bacillati</taxon>
        <taxon>Bacillota</taxon>
        <taxon>Clostridia</taxon>
        <taxon>Lachnospirales</taxon>
        <taxon>Lachnospiraceae</taxon>
        <taxon>Enterocloster</taxon>
    </lineage>
</organism>
<reference evidence="1 2" key="1">
    <citation type="submission" date="2018-08" db="EMBL/GenBank/DDBJ databases">
        <title>A genome reference for cultivated species of the human gut microbiota.</title>
        <authorList>
            <person name="Zou Y."/>
            <person name="Xue W."/>
            <person name="Luo G."/>
        </authorList>
    </citation>
    <scope>NUCLEOTIDE SEQUENCE [LARGE SCALE GENOMIC DNA]</scope>
    <source>
        <strain evidence="1 2">AM35-14</strain>
    </source>
</reference>
<gene>
    <name evidence="1" type="ORF">DW839_23820</name>
</gene>
<dbReference type="Proteomes" id="UP000283975">
    <property type="component" value="Unassembled WGS sequence"/>
</dbReference>
<dbReference type="InterPro" id="IPR046557">
    <property type="entry name" value="DUF6711"/>
</dbReference>
<sequence>MSAYKGWLLKFDGREFPMDFISHASYNATPDQRQDEDSYQDGYGILHRNVLPHTRTKIEWSTPFMHLADKIRMQSYFPDRVTMEVEYWNDERNAYVTGTFYVPDIQFPYYDASENDIRYNPIRIALIEY</sequence>
<dbReference type="RefSeq" id="WP_119205649.1">
    <property type="nucleotide sequence ID" value="NZ_JADMVR010000037.1"/>
</dbReference>
<name>A0A414AP49_9FIRM</name>
<dbReference type="Pfam" id="PF20458">
    <property type="entry name" value="DUF6711"/>
    <property type="match status" value="1"/>
</dbReference>
<accession>A0A414AP49</accession>
<dbReference type="AlphaFoldDB" id="A0A414AP49"/>
<evidence type="ECO:0000313" key="2">
    <source>
        <dbReference type="Proteomes" id="UP000283975"/>
    </source>
</evidence>